<dbReference type="Proteomes" id="UP000579250">
    <property type="component" value="Unassembled WGS sequence"/>
</dbReference>
<name>A0A846Z700_9ACTN</name>
<protein>
    <submittedName>
        <fullName evidence="1">Uncharacterized protein</fullName>
    </submittedName>
</protein>
<evidence type="ECO:0000313" key="1">
    <source>
        <dbReference type="EMBL" id="NKZ06173.1"/>
    </source>
</evidence>
<accession>A0A846Z700</accession>
<organism evidence="1 2">
    <name type="scientific">Actinomadura latina</name>
    <dbReference type="NCBI Taxonomy" id="163603"/>
    <lineage>
        <taxon>Bacteria</taxon>
        <taxon>Bacillati</taxon>
        <taxon>Actinomycetota</taxon>
        <taxon>Actinomycetes</taxon>
        <taxon>Streptosporangiales</taxon>
        <taxon>Thermomonosporaceae</taxon>
        <taxon>Actinomadura</taxon>
    </lineage>
</organism>
<gene>
    <name evidence="1" type="ORF">HGB48_20835</name>
</gene>
<reference evidence="1 2" key="1">
    <citation type="submission" date="2020-04" db="EMBL/GenBank/DDBJ databases">
        <title>MicrobeNet Type strains.</title>
        <authorList>
            <person name="Nicholson A.C."/>
        </authorList>
    </citation>
    <scope>NUCLEOTIDE SEQUENCE [LARGE SCALE GENOMIC DNA]</scope>
    <source>
        <strain evidence="1 2">ATCC BAA-277</strain>
    </source>
</reference>
<dbReference type="AlphaFoldDB" id="A0A846Z700"/>
<keyword evidence="2" id="KW-1185">Reference proteome</keyword>
<dbReference type="RefSeq" id="WP_067631295.1">
    <property type="nucleotide sequence ID" value="NZ_JAAXPI010000031.1"/>
</dbReference>
<sequence>MTAQSHGDLHEHLERLVREARDTALADLAQDEAGNSAVELIQGARRFLADAMAALADVLDAHRPVLTSAGGRTCPECETAAPCPTVHRVAAALASHGARRGAPLDRGAAWARAEAHFNESSSGGSRRLISLADLGAFYVARGVRVRLAEPPRVPAPDAETVLVIEKTHGRMSRWPLLSEADLIVQYRRYLHGEPMILDGWPTAERPARSRFFRKGAWTIPNF</sequence>
<evidence type="ECO:0000313" key="2">
    <source>
        <dbReference type="Proteomes" id="UP000579250"/>
    </source>
</evidence>
<comment type="caution">
    <text evidence="1">The sequence shown here is derived from an EMBL/GenBank/DDBJ whole genome shotgun (WGS) entry which is preliminary data.</text>
</comment>
<proteinExistence type="predicted"/>
<dbReference type="EMBL" id="JAAXPI010000031">
    <property type="protein sequence ID" value="NKZ06173.1"/>
    <property type="molecule type" value="Genomic_DNA"/>
</dbReference>